<gene>
    <name evidence="6" type="ORF">GGQ61_002763</name>
</gene>
<evidence type="ECO:0000259" key="4">
    <source>
        <dbReference type="PROSITE" id="PS50042"/>
    </source>
</evidence>
<dbReference type="EMBL" id="JACIDK010000003">
    <property type="protein sequence ID" value="MBB3892035.1"/>
    <property type="molecule type" value="Genomic_DNA"/>
</dbReference>
<comment type="caution">
    <text evidence="6">The sequence shown here is derived from an EMBL/GenBank/DDBJ whole genome shotgun (WGS) entry which is preliminary data.</text>
</comment>
<keyword evidence="7" id="KW-1185">Reference proteome</keyword>
<proteinExistence type="predicted"/>
<dbReference type="Pfam" id="PF00027">
    <property type="entry name" value="cNMP_binding"/>
    <property type="match status" value="1"/>
</dbReference>
<dbReference type="InterPro" id="IPR014710">
    <property type="entry name" value="RmlC-like_jellyroll"/>
</dbReference>
<dbReference type="InterPro" id="IPR000595">
    <property type="entry name" value="cNMP-bd_dom"/>
</dbReference>
<dbReference type="PROSITE" id="PS50042">
    <property type="entry name" value="CNMP_BINDING_3"/>
    <property type="match status" value="1"/>
</dbReference>
<dbReference type="CDD" id="cd00038">
    <property type="entry name" value="CAP_ED"/>
    <property type="match status" value="1"/>
</dbReference>
<dbReference type="PROSITE" id="PS51063">
    <property type="entry name" value="HTH_CRP_2"/>
    <property type="match status" value="1"/>
</dbReference>
<dbReference type="GO" id="GO:0003700">
    <property type="term" value="F:DNA-binding transcription factor activity"/>
    <property type="evidence" value="ECO:0007669"/>
    <property type="project" value="TreeGrafter"/>
</dbReference>
<dbReference type="PANTHER" id="PTHR24567:SF68">
    <property type="entry name" value="DNA-BINDING TRANSCRIPTIONAL DUAL REGULATOR CRP"/>
    <property type="match status" value="1"/>
</dbReference>
<evidence type="ECO:0000256" key="3">
    <source>
        <dbReference type="ARBA" id="ARBA00023163"/>
    </source>
</evidence>
<feature type="domain" description="Cyclic nucleotide-binding" evidence="4">
    <location>
        <begin position="20"/>
        <end position="123"/>
    </location>
</feature>
<dbReference type="RefSeq" id="WP_183773646.1">
    <property type="nucleotide sequence ID" value="NZ_JACIDK010000003.1"/>
</dbReference>
<dbReference type="Gene3D" id="2.60.120.10">
    <property type="entry name" value="Jelly Rolls"/>
    <property type="match status" value="1"/>
</dbReference>
<dbReference type="InterPro" id="IPR036390">
    <property type="entry name" value="WH_DNA-bd_sf"/>
</dbReference>
<dbReference type="GO" id="GO:0003677">
    <property type="term" value="F:DNA binding"/>
    <property type="evidence" value="ECO:0007669"/>
    <property type="project" value="UniProtKB-KW"/>
</dbReference>
<evidence type="ECO:0000313" key="7">
    <source>
        <dbReference type="Proteomes" id="UP000530564"/>
    </source>
</evidence>
<dbReference type="Pfam" id="PF13545">
    <property type="entry name" value="HTH_Crp_2"/>
    <property type="match status" value="1"/>
</dbReference>
<name>A0A839ZZI9_9CAUL</name>
<dbReference type="Gene3D" id="1.10.10.10">
    <property type="entry name" value="Winged helix-like DNA-binding domain superfamily/Winged helix DNA-binding domain"/>
    <property type="match status" value="1"/>
</dbReference>
<keyword evidence="2" id="KW-0238">DNA-binding</keyword>
<keyword evidence="3" id="KW-0804">Transcription</keyword>
<dbReference type="PANTHER" id="PTHR24567">
    <property type="entry name" value="CRP FAMILY TRANSCRIPTIONAL REGULATORY PROTEIN"/>
    <property type="match status" value="1"/>
</dbReference>
<dbReference type="SUPFAM" id="SSF51206">
    <property type="entry name" value="cAMP-binding domain-like"/>
    <property type="match status" value="1"/>
</dbReference>
<dbReference type="SUPFAM" id="SSF46785">
    <property type="entry name" value="Winged helix' DNA-binding domain"/>
    <property type="match status" value="1"/>
</dbReference>
<evidence type="ECO:0000256" key="1">
    <source>
        <dbReference type="ARBA" id="ARBA00023015"/>
    </source>
</evidence>
<dbReference type="InterPro" id="IPR036388">
    <property type="entry name" value="WH-like_DNA-bd_sf"/>
</dbReference>
<evidence type="ECO:0000259" key="5">
    <source>
        <dbReference type="PROSITE" id="PS51063"/>
    </source>
</evidence>
<keyword evidence="1" id="KW-0805">Transcription regulation</keyword>
<evidence type="ECO:0000256" key="2">
    <source>
        <dbReference type="ARBA" id="ARBA00023125"/>
    </source>
</evidence>
<evidence type="ECO:0000313" key="6">
    <source>
        <dbReference type="EMBL" id="MBB3892035.1"/>
    </source>
</evidence>
<dbReference type="AlphaFoldDB" id="A0A839ZZI9"/>
<dbReference type="Proteomes" id="UP000530564">
    <property type="component" value="Unassembled WGS sequence"/>
</dbReference>
<dbReference type="InterPro" id="IPR012318">
    <property type="entry name" value="HTH_CRP"/>
</dbReference>
<dbReference type="SMART" id="SM00100">
    <property type="entry name" value="cNMP"/>
    <property type="match status" value="1"/>
</dbReference>
<dbReference type="PRINTS" id="PR00103">
    <property type="entry name" value="CAMPKINASE"/>
</dbReference>
<dbReference type="InterPro" id="IPR018490">
    <property type="entry name" value="cNMP-bd_dom_sf"/>
</dbReference>
<accession>A0A839ZZI9</accession>
<reference evidence="6 7" key="1">
    <citation type="submission" date="2020-08" db="EMBL/GenBank/DDBJ databases">
        <title>Genomic Encyclopedia of Type Strains, Phase IV (KMG-IV): sequencing the most valuable type-strain genomes for metagenomic binning, comparative biology and taxonomic classification.</title>
        <authorList>
            <person name="Goeker M."/>
        </authorList>
    </citation>
    <scope>NUCLEOTIDE SEQUENCE [LARGE SCALE GENOMIC DNA]</scope>
    <source>
        <strain evidence="6 7">DSM 21793</strain>
    </source>
</reference>
<organism evidence="6 7">
    <name type="scientific">Phenylobacterium haematophilum</name>
    <dbReference type="NCBI Taxonomy" id="98513"/>
    <lineage>
        <taxon>Bacteria</taxon>
        <taxon>Pseudomonadati</taxon>
        <taxon>Pseudomonadota</taxon>
        <taxon>Alphaproteobacteria</taxon>
        <taxon>Caulobacterales</taxon>
        <taxon>Caulobacteraceae</taxon>
        <taxon>Phenylobacterium</taxon>
    </lineage>
</organism>
<sequence>MSDSIDGVEAVLAGLGRSPVLARFSAPGLERLARSGGWRPLAAGEMLFQAGDPGDAVYLVVEGEVEVRTTTGGGRDVRLISLGPGDLVGEMAALDGGPRSADVAALRRSRLWRISRDAMLAALEAEPKAAVALVIALSARLRAADAAISDQAVLDLGGRLARLLLAEQAASGIVALTQTEISRRLGYSREKVNRKLHEWVRESWVDLAPAGVRVLAAERLQALIGHRLGT</sequence>
<dbReference type="InterPro" id="IPR050397">
    <property type="entry name" value="Env_Response_Regulators"/>
</dbReference>
<dbReference type="GO" id="GO:0005829">
    <property type="term" value="C:cytosol"/>
    <property type="evidence" value="ECO:0007669"/>
    <property type="project" value="TreeGrafter"/>
</dbReference>
<protein>
    <submittedName>
        <fullName evidence="6">CRP-like cAMP-binding protein</fullName>
    </submittedName>
</protein>
<feature type="domain" description="HTH crp-type" evidence="5">
    <location>
        <begin position="154"/>
        <end position="218"/>
    </location>
</feature>